<dbReference type="GO" id="GO:0046081">
    <property type="term" value="P:dUTP catabolic process"/>
    <property type="evidence" value="ECO:0007669"/>
    <property type="project" value="InterPro"/>
</dbReference>
<dbReference type="PATRIC" id="fig|35623.3.peg.333"/>
<evidence type="ECO:0000259" key="6">
    <source>
        <dbReference type="Pfam" id="PF00692"/>
    </source>
</evidence>
<dbReference type="FunCoup" id="A0A061AFR4">
    <property type="interactions" value="194"/>
</dbReference>
<dbReference type="InterPro" id="IPR033704">
    <property type="entry name" value="dUTPase_trimeric"/>
</dbReference>
<dbReference type="SUPFAM" id="SSF51283">
    <property type="entry name" value="dUTPase-like"/>
    <property type="match status" value="1"/>
</dbReference>
<keyword evidence="3 7" id="KW-0378">Hydrolase</keyword>
<dbReference type="HOGENOM" id="CLU_068508_0_0_14"/>
<evidence type="ECO:0000313" key="8">
    <source>
        <dbReference type="Proteomes" id="UP000032434"/>
    </source>
</evidence>
<dbReference type="InParanoid" id="A0A061AFR4"/>
<comment type="similarity">
    <text evidence="1">Belongs to the dUTPase family.</text>
</comment>
<dbReference type="CDD" id="cd07557">
    <property type="entry name" value="trimeric_dUTPase"/>
    <property type="match status" value="1"/>
</dbReference>
<sequence length="146" mass="16313">MRKFEVIKAYLDQNIQKPKRSSKFSAGYDIESAEDLSIAPGEIKKVPTGLKVLMPNDEVLMIYPRSSLGIKKGLITSNAVGVVDSDYYNNLDNEGHLMIPLYNFSKEVVEIKKGERVAQGIFQKYFLTEDDEATEKRLGGFGSTGQ</sequence>
<dbReference type="Pfam" id="PF00692">
    <property type="entry name" value="dUTPase"/>
    <property type="match status" value="1"/>
</dbReference>
<dbReference type="EC" id="3.6.1.23" evidence="2"/>
<evidence type="ECO:0000256" key="2">
    <source>
        <dbReference type="ARBA" id="ARBA00012379"/>
    </source>
</evidence>
<keyword evidence="4" id="KW-0546">Nucleotide metabolism</keyword>
<dbReference type="Proteomes" id="UP000032434">
    <property type="component" value="Chromosome 1"/>
</dbReference>
<evidence type="ECO:0000256" key="5">
    <source>
        <dbReference type="ARBA" id="ARBA00047686"/>
    </source>
</evidence>
<dbReference type="RefSeq" id="WP_045748960.1">
    <property type="nucleotide sequence ID" value="NZ_FUZK01000002.1"/>
</dbReference>
<reference evidence="8" key="1">
    <citation type="submission" date="2014-05" db="EMBL/GenBank/DDBJ databases">
        <authorList>
            <person name="Kube M."/>
        </authorList>
    </citation>
    <scope>NUCLEOTIDE SEQUENCE [LARGE SCALE GENOMIC DNA]</scope>
</reference>
<gene>
    <name evidence="7" type="primary">dut</name>
    <name evidence="7" type="ORF">Aocu_03330</name>
</gene>
<feature type="domain" description="dUTPase-like" evidence="6">
    <location>
        <begin position="14"/>
        <end position="145"/>
    </location>
</feature>
<comment type="catalytic activity">
    <reaction evidence="5">
        <text>dUTP + H2O = dUMP + diphosphate + H(+)</text>
        <dbReference type="Rhea" id="RHEA:10248"/>
        <dbReference type="ChEBI" id="CHEBI:15377"/>
        <dbReference type="ChEBI" id="CHEBI:15378"/>
        <dbReference type="ChEBI" id="CHEBI:33019"/>
        <dbReference type="ChEBI" id="CHEBI:61555"/>
        <dbReference type="ChEBI" id="CHEBI:246422"/>
        <dbReference type="EC" id="3.6.1.23"/>
    </reaction>
</comment>
<dbReference type="InterPro" id="IPR036157">
    <property type="entry name" value="dUTPase-like_sf"/>
</dbReference>
<dbReference type="InterPro" id="IPR029054">
    <property type="entry name" value="dUTPase-like"/>
</dbReference>
<evidence type="ECO:0000256" key="4">
    <source>
        <dbReference type="ARBA" id="ARBA00023080"/>
    </source>
</evidence>
<dbReference type="GO" id="GO:0000287">
    <property type="term" value="F:magnesium ion binding"/>
    <property type="evidence" value="ECO:0007669"/>
    <property type="project" value="InterPro"/>
</dbReference>
<dbReference type="Gene3D" id="2.70.40.10">
    <property type="match status" value="1"/>
</dbReference>
<evidence type="ECO:0000313" key="7">
    <source>
        <dbReference type="EMBL" id="CDR30406.1"/>
    </source>
</evidence>
<protein>
    <recommendedName>
        <fullName evidence="2">dUTP diphosphatase</fullName>
        <ecNumber evidence="2">3.6.1.23</ecNumber>
    </recommendedName>
</protein>
<proteinExistence type="inferred from homology"/>
<accession>A0A061AFR4</accession>
<dbReference type="NCBIfam" id="TIGR00576">
    <property type="entry name" value="dut"/>
    <property type="match status" value="1"/>
</dbReference>
<organism evidence="7 8">
    <name type="scientific">Acholeplasma oculi</name>
    <dbReference type="NCBI Taxonomy" id="35623"/>
    <lineage>
        <taxon>Bacteria</taxon>
        <taxon>Bacillati</taxon>
        <taxon>Mycoplasmatota</taxon>
        <taxon>Mollicutes</taxon>
        <taxon>Acholeplasmatales</taxon>
        <taxon>Acholeplasmataceae</taxon>
        <taxon>Acholeplasma</taxon>
    </lineage>
</organism>
<dbReference type="KEGG" id="aoc:Aocu_03330"/>
<dbReference type="PANTHER" id="PTHR11241:SF0">
    <property type="entry name" value="DEOXYURIDINE 5'-TRIPHOSPHATE NUCLEOTIDOHYDROLASE"/>
    <property type="match status" value="1"/>
</dbReference>
<dbReference type="AlphaFoldDB" id="A0A061AFR4"/>
<evidence type="ECO:0000256" key="3">
    <source>
        <dbReference type="ARBA" id="ARBA00022801"/>
    </source>
</evidence>
<dbReference type="GO" id="GO:0004170">
    <property type="term" value="F:dUTP diphosphatase activity"/>
    <property type="evidence" value="ECO:0007669"/>
    <property type="project" value="UniProtKB-EC"/>
</dbReference>
<dbReference type="InterPro" id="IPR008181">
    <property type="entry name" value="dUTPase"/>
</dbReference>
<dbReference type="OrthoDB" id="9809956at2"/>
<dbReference type="STRING" id="35623.Aocu_03330"/>
<keyword evidence="8" id="KW-1185">Reference proteome</keyword>
<dbReference type="GO" id="GO:0006226">
    <property type="term" value="P:dUMP biosynthetic process"/>
    <property type="evidence" value="ECO:0007669"/>
    <property type="project" value="InterPro"/>
</dbReference>
<dbReference type="EMBL" id="LK028559">
    <property type="protein sequence ID" value="CDR30406.1"/>
    <property type="molecule type" value="Genomic_DNA"/>
</dbReference>
<dbReference type="PANTHER" id="PTHR11241">
    <property type="entry name" value="DEOXYURIDINE 5'-TRIPHOSPHATE NUCLEOTIDOHYDROLASE"/>
    <property type="match status" value="1"/>
</dbReference>
<name>A0A061AFR4_9MOLU</name>
<evidence type="ECO:0000256" key="1">
    <source>
        <dbReference type="ARBA" id="ARBA00006581"/>
    </source>
</evidence>